<keyword evidence="10" id="KW-1185">Reference proteome</keyword>
<organism evidence="9 10">
    <name type="scientific">Peptacetobacter hominis</name>
    <dbReference type="NCBI Taxonomy" id="2743610"/>
    <lineage>
        <taxon>Bacteria</taxon>
        <taxon>Bacillati</taxon>
        <taxon>Bacillota</taxon>
        <taxon>Clostridia</taxon>
        <taxon>Peptostreptococcales</taxon>
        <taxon>Peptostreptococcaceae</taxon>
        <taxon>Peptacetobacter</taxon>
    </lineage>
</organism>
<dbReference type="InterPro" id="IPR003689">
    <property type="entry name" value="ZIP"/>
</dbReference>
<dbReference type="PANTHER" id="PTHR11040:SF211">
    <property type="entry name" value="ZINC TRANSPORTER ZIP11"/>
    <property type="match status" value="1"/>
</dbReference>
<feature type="transmembrane region" description="Helical" evidence="8">
    <location>
        <begin position="6"/>
        <end position="27"/>
    </location>
</feature>
<feature type="transmembrane region" description="Helical" evidence="8">
    <location>
        <begin position="93"/>
        <end position="116"/>
    </location>
</feature>
<feature type="transmembrane region" description="Helical" evidence="8">
    <location>
        <begin position="122"/>
        <end position="143"/>
    </location>
</feature>
<evidence type="ECO:0000256" key="8">
    <source>
        <dbReference type="SAM" id="Phobius"/>
    </source>
</evidence>
<evidence type="ECO:0000313" key="10">
    <source>
        <dbReference type="Proteomes" id="UP000317863"/>
    </source>
</evidence>
<keyword evidence="4 8" id="KW-0812">Transmembrane</keyword>
<sequence>MIWEITLIGLLAGVVGTGLGGLLASIFKKGVERYISFFMGLSGGVMLAVVVFDLMPEAMEKIGTIETVIAAFAGALITMLMKNKLDFRGNMASGYLIFVSILFHNLPEGLAIGSSFMSAKELGVAIAIIIGIHNVPEGLAMALGMVCNKMSMRKVLFLTMIAGVPMGIGSFFGACFGAAFTPLIGIFLAIAAGTMLYVVIEELFPASKSMYSIFGILIGTIIVKFI</sequence>
<evidence type="ECO:0000256" key="3">
    <source>
        <dbReference type="ARBA" id="ARBA00022475"/>
    </source>
</evidence>
<evidence type="ECO:0000256" key="1">
    <source>
        <dbReference type="ARBA" id="ARBA00004651"/>
    </source>
</evidence>
<gene>
    <name evidence="9" type="ORF">EXD82_08825</name>
</gene>
<comment type="similarity">
    <text evidence="2">Belongs to the ZIP transporter (TC 2.A.5) family.</text>
</comment>
<dbReference type="RefSeq" id="WP_142536551.1">
    <property type="nucleotide sequence ID" value="NZ_SGJB01000018.1"/>
</dbReference>
<comment type="caution">
    <text evidence="9">The sequence shown here is derived from an EMBL/GenBank/DDBJ whole genome shotgun (WGS) entry which is preliminary data.</text>
</comment>
<dbReference type="AlphaFoldDB" id="A0A544QTH1"/>
<keyword evidence="3" id="KW-1003">Cell membrane</keyword>
<dbReference type="Proteomes" id="UP000317863">
    <property type="component" value="Unassembled WGS sequence"/>
</dbReference>
<dbReference type="GO" id="GO:0005385">
    <property type="term" value="F:zinc ion transmembrane transporter activity"/>
    <property type="evidence" value="ECO:0007669"/>
    <property type="project" value="TreeGrafter"/>
</dbReference>
<dbReference type="GO" id="GO:0005886">
    <property type="term" value="C:plasma membrane"/>
    <property type="evidence" value="ECO:0007669"/>
    <property type="project" value="UniProtKB-SubCell"/>
</dbReference>
<keyword evidence="6 8" id="KW-1133">Transmembrane helix</keyword>
<reference evidence="9 10" key="1">
    <citation type="submission" date="2019-02" db="EMBL/GenBank/DDBJ databases">
        <title>Peptostreptococcaceae bacterium ZHW00191 nov., a new bacterium isolated from the human gut.</title>
        <authorList>
            <person name="Zhou H.-W."/>
            <person name="Chen X.-J."/>
        </authorList>
    </citation>
    <scope>NUCLEOTIDE SEQUENCE [LARGE SCALE GENOMIC DNA]</scope>
    <source>
        <strain evidence="9 10">ZHW00191</strain>
    </source>
</reference>
<feature type="transmembrane region" description="Helical" evidence="8">
    <location>
        <begin position="34"/>
        <end position="56"/>
    </location>
</feature>
<keyword evidence="5" id="KW-0862">Zinc</keyword>
<comment type="subcellular location">
    <subcellularLocation>
        <location evidence="1">Cell membrane</location>
        <topology evidence="1">Multi-pass membrane protein</topology>
    </subcellularLocation>
</comment>
<dbReference type="EMBL" id="SGJB01000018">
    <property type="protein sequence ID" value="TQQ83991.1"/>
    <property type="molecule type" value="Genomic_DNA"/>
</dbReference>
<feature type="transmembrane region" description="Helical" evidence="8">
    <location>
        <begin position="62"/>
        <end position="81"/>
    </location>
</feature>
<evidence type="ECO:0000313" key="9">
    <source>
        <dbReference type="EMBL" id="TQQ83991.1"/>
    </source>
</evidence>
<evidence type="ECO:0000256" key="7">
    <source>
        <dbReference type="ARBA" id="ARBA00023136"/>
    </source>
</evidence>
<dbReference type="Pfam" id="PF02535">
    <property type="entry name" value="Zip"/>
    <property type="match status" value="1"/>
</dbReference>
<evidence type="ECO:0000256" key="5">
    <source>
        <dbReference type="ARBA" id="ARBA00022833"/>
    </source>
</evidence>
<accession>A0A544QTH1</accession>
<proteinExistence type="inferred from homology"/>
<name>A0A544QTH1_9FIRM</name>
<evidence type="ECO:0000256" key="4">
    <source>
        <dbReference type="ARBA" id="ARBA00022692"/>
    </source>
</evidence>
<feature type="transmembrane region" description="Helical" evidence="8">
    <location>
        <begin position="180"/>
        <end position="200"/>
    </location>
</feature>
<keyword evidence="7 8" id="KW-0472">Membrane</keyword>
<dbReference type="PANTHER" id="PTHR11040">
    <property type="entry name" value="ZINC/IRON TRANSPORTER"/>
    <property type="match status" value="1"/>
</dbReference>
<evidence type="ECO:0000256" key="6">
    <source>
        <dbReference type="ARBA" id="ARBA00022989"/>
    </source>
</evidence>
<feature type="transmembrane region" description="Helical" evidence="8">
    <location>
        <begin position="155"/>
        <end position="174"/>
    </location>
</feature>
<evidence type="ECO:0000256" key="2">
    <source>
        <dbReference type="ARBA" id="ARBA00006939"/>
    </source>
</evidence>
<dbReference type="OrthoDB" id="9787346at2"/>
<protein>
    <submittedName>
        <fullName evidence="9">ZIP family metal transporter</fullName>
    </submittedName>
</protein>